<dbReference type="EMBL" id="JAUUTY010000005">
    <property type="protein sequence ID" value="KAK1629186.1"/>
    <property type="molecule type" value="Genomic_DNA"/>
</dbReference>
<evidence type="ECO:0000256" key="3">
    <source>
        <dbReference type="ARBA" id="ARBA00023125"/>
    </source>
</evidence>
<keyword evidence="4" id="KW-0804">Transcription</keyword>
<keyword evidence="9" id="KW-1185">Reference proteome</keyword>
<evidence type="ECO:0000256" key="4">
    <source>
        <dbReference type="ARBA" id="ARBA00023163"/>
    </source>
</evidence>
<evidence type="ECO:0000259" key="7">
    <source>
        <dbReference type="PROSITE" id="PS51005"/>
    </source>
</evidence>
<sequence length="426" mass="46256">MAESMEARSSEQGGGGRRRLKLPPGFRFHPTDEEIIRSYLLPKFENYKFSPDAVGEVDLNSYEPRDLPAMAPMGEKEWYFFVRKGLKYPTGSRANRATSEGYWKATGKDREIYKPRGGGRGKELVGMKKTLVFYTGRAPRGAKSDWVMHEFRLEGRSREQTMQKHKDEWVVCKVFNKKPEAKTTTKTAAAADVECSYSAVTTPNASSVVDGAGEGTDGVDGAGEGTDDFIDSMFTVDPLYYNNSSEYTSDQLPANATTTITTTTNINTSAVAPSYNADYYYTFPTTAGTFNAMPNYSLTNAPSNMQAVALAADTMASSVPAIRGDNDLGSSWLHMLNTAPSHGIMGRSYDVNQQDQQAIMVTALGGAMGFPNFGAPATGLPSTSVPPQQKKLGSYVDDGEFPYGNYAAATMNGQSAAAKNFGARPY</sequence>
<dbReference type="InterPro" id="IPR036093">
    <property type="entry name" value="NAC_dom_sf"/>
</dbReference>
<dbReference type="PANTHER" id="PTHR31744:SF62">
    <property type="entry name" value="NAC DOMAIN-CONTAINING PROTEIN 77"/>
    <property type="match status" value="1"/>
</dbReference>
<dbReference type="FunFam" id="2.170.150.80:FF:000006">
    <property type="entry name" value="NAC domain-containing protein 100-like"/>
    <property type="match status" value="1"/>
</dbReference>
<evidence type="ECO:0000256" key="2">
    <source>
        <dbReference type="ARBA" id="ARBA00023015"/>
    </source>
</evidence>
<evidence type="ECO:0000256" key="6">
    <source>
        <dbReference type="SAM" id="MobiDB-lite"/>
    </source>
</evidence>
<name>A0AAD8RSN1_LOLMU</name>
<dbReference type="PANTHER" id="PTHR31744">
    <property type="entry name" value="PROTEIN CUP-SHAPED COTYLEDON 2-RELATED"/>
    <property type="match status" value="1"/>
</dbReference>
<dbReference type="AlphaFoldDB" id="A0AAD8RSN1"/>
<evidence type="ECO:0000256" key="5">
    <source>
        <dbReference type="ARBA" id="ARBA00023242"/>
    </source>
</evidence>
<comment type="subcellular location">
    <subcellularLocation>
        <location evidence="1">Nucleus</location>
    </subcellularLocation>
</comment>
<keyword evidence="2" id="KW-0805">Transcription regulation</keyword>
<dbReference type="Proteomes" id="UP001231189">
    <property type="component" value="Unassembled WGS sequence"/>
</dbReference>
<organism evidence="8 9">
    <name type="scientific">Lolium multiflorum</name>
    <name type="common">Italian ryegrass</name>
    <name type="synonym">Lolium perenne subsp. multiflorum</name>
    <dbReference type="NCBI Taxonomy" id="4521"/>
    <lineage>
        <taxon>Eukaryota</taxon>
        <taxon>Viridiplantae</taxon>
        <taxon>Streptophyta</taxon>
        <taxon>Embryophyta</taxon>
        <taxon>Tracheophyta</taxon>
        <taxon>Spermatophyta</taxon>
        <taxon>Magnoliopsida</taxon>
        <taxon>Liliopsida</taxon>
        <taxon>Poales</taxon>
        <taxon>Poaceae</taxon>
        <taxon>BOP clade</taxon>
        <taxon>Pooideae</taxon>
        <taxon>Poodae</taxon>
        <taxon>Poeae</taxon>
        <taxon>Poeae Chloroplast Group 2 (Poeae type)</taxon>
        <taxon>Loliodinae</taxon>
        <taxon>Loliinae</taxon>
        <taxon>Lolium</taxon>
    </lineage>
</organism>
<feature type="domain" description="NAC" evidence="7">
    <location>
        <begin position="22"/>
        <end position="177"/>
    </location>
</feature>
<dbReference type="Gene3D" id="2.170.150.80">
    <property type="entry name" value="NAC domain"/>
    <property type="match status" value="1"/>
</dbReference>
<evidence type="ECO:0000313" key="9">
    <source>
        <dbReference type="Proteomes" id="UP001231189"/>
    </source>
</evidence>
<keyword evidence="3" id="KW-0238">DNA-binding</keyword>
<keyword evidence="5" id="KW-0539">Nucleus</keyword>
<dbReference type="SUPFAM" id="SSF101941">
    <property type="entry name" value="NAC domain"/>
    <property type="match status" value="1"/>
</dbReference>
<protein>
    <recommendedName>
        <fullName evidence="7">NAC domain-containing protein</fullName>
    </recommendedName>
</protein>
<comment type="caution">
    <text evidence="8">The sequence shown here is derived from an EMBL/GenBank/DDBJ whole genome shotgun (WGS) entry which is preliminary data.</text>
</comment>
<proteinExistence type="predicted"/>
<dbReference type="GO" id="GO:0005634">
    <property type="term" value="C:nucleus"/>
    <property type="evidence" value="ECO:0007669"/>
    <property type="project" value="UniProtKB-SubCell"/>
</dbReference>
<gene>
    <name evidence="8" type="ORF">QYE76_003501</name>
</gene>
<evidence type="ECO:0000256" key="1">
    <source>
        <dbReference type="ARBA" id="ARBA00004123"/>
    </source>
</evidence>
<dbReference type="PROSITE" id="PS51005">
    <property type="entry name" value="NAC"/>
    <property type="match status" value="1"/>
</dbReference>
<reference evidence="8" key="1">
    <citation type="submission" date="2023-07" db="EMBL/GenBank/DDBJ databases">
        <title>A chromosome-level genome assembly of Lolium multiflorum.</title>
        <authorList>
            <person name="Chen Y."/>
            <person name="Copetti D."/>
            <person name="Kolliker R."/>
            <person name="Studer B."/>
        </authorList>
    </citation>
    <scope>NUCLEOTIDE SEQUENCE</scope>
    <source>
        <strain evidence="8">02402/16</strain>
        <tissue evidence="8">Leaf</tissue>
    </source>
</reference>
<dbReference type="GO" id="GO:0006355">
    <property type="term" value="P:regulation of DNA-templated transcription"/>
    <property type="evidence" value="ECO:0007669"/>
    <property type="project" value="InterPro"/>
</dbReference>
<evidence type="ECO:0000313" key="8">
    <source>
        <dbReference type="EMBL" id="KAK1629186.1"/>
    </source>
</evidence>
<dbReference type="GO" id="GO:0003677">
    <property type="term" value="F:DNA binding"/>
    <property type="evidence" value="ECO:0007669"/>
    <property type="project" value="UniProtKB-KW"/>
</dbReference>
<dbReference type="InterPro" id="IPR003441">
    <property type="entry name" value="NAC-dom"/>
</dbReference>
<dbReference type="Pfam" id="PF02365">
    <property type="entry name" value="NAM"/>
    <property type="match status" value="1"/>
</dbReference>
<feature type="region of interest" description="Disordered" evidence="6">
    <location>
        <begin position="1"/>
        <end position="24"/>
    </location>
</feature>
<accession>A0AAD8RSN1</accession>